<evidence type="ECO:0000313" key="2">
    <source>
        <dbReference type="EMBL" id="MFC4132064.1"/>
    </source>
</evidence>
<reference evidence="3" key="1">
    <citation type="journal article" date="2019" name="Int. J. Syst. Evol. Microbiol.">
        <title>The Global Catalogue of Microorganisms (GCM) 10K type strain sequencing project: providing services to taxonomists for standard genome sequencing and annotation.</title>
        <authorList>
            <consortium name="The Broad Institute Genomics Platform"/>
            <consortium name="The Broad Institute Genome Sequencing Center for Infectious Disease"/>
            <person name="Wu L."/>
            <person name="Ma J."/>
        </authorList>
    </citation>
    <scope>NUCLEOTIDE SEQUENCE [LARGE SCALE GENOMIC DNA]</scope>
    <source>
        <strain evidence="3">CGMCC 4.7289</strain>
    </source>
</reference>
<protein>
    <submittedName>
        <fullName evidence="2">Uncharacterized protein</fullName>
    </submittedName>
</protein>
<dbReference type="EMBL" id="JBHSAY010000009">
    <property type="protein sequence ID" value="MFC4132064.1"/>
    <property type="molecule type" value="Genomic_DNA"/>
</dbReference>
<name>A0ABV8LMP2_9ACTN</name>
<keyword evidence="3" id="KW-1185">Reference proteome</keyword>
<accession>A0ABV8LMP2</accession>
<dbReference type="RefSeq" id="WP_253753947.1">
    <property type="nucleotide sequence ID" value="NZ_JAMZDZ010000001.1"/>
</dbReference>
<comment type="caution">
    <text evidence="2">The sequence shown here is derived from an EMBL/GenBank/DDBJ whole genome shotgun (WGS) entry which is preliminary data.</text>
</comment>
<organism evidence="2 3">
    <name type="scientific">Hamadaea flava</name>
    <dbReference type="NCBI Taxonomy" id="1742688"/>
    <lineage>
        <taxon>Bacteria</taxon>
        <taxon>Bacillati</taxon>
        <taxon>Actinomycetota</taxon>
        <taxon>Actinomycetes</taxon>
        <taxon>Micromonosporales</taxon>
        <taxon>Micromonosporaceae</taxon>
        <taxon>Hamadaea</taxon>
    </lineage>
</organism>
<evidence type="ECO:0000313" key="3">
    <source>
        <dbReference type="Proteomes" id="UP001595816"/>
    </source>
</evidence>
<dbReference type="Proteomes" id="UP001595816">
    <property type="component" value="Unassembled WGS sequence"/>
</dbReference>
<sequence length="85" mass="9476">MLIADLAYEPHIDYAAAHSALQAAGELTGCRSAVSRDRHQRLQVVKTNLNDTACPRRTHHPRQSADSRRVLKHLDFNPGDCPEFG</sequence>
<gene>
    <name evidence="2" type="ORF">ACFOZ4_15750</name>
</gene>
<feature type="region of interest" description="Disordered" evidence="1">
    <location>
        <begin position="50"/>
        <end position="71"/>
    </location>
</feature>
<evidence type="ECO:0000256" key="1">
    <source>
        <dbReference type="SAM" id="MobiDB-lite"/>
    </source>
</evidence>
<proteinExistence type="predicted"/>